<gene>
    <name evidence="1" type="ORF">J2Z81_001743</name>
</gene>
<dbReference type="RefSeq" id="WP_029265893.1">
    <property type="nucleotide sequence ID" value="NZ_JAGIKX010000014.1"/>
</dbReference>
<name>A0ABS4S8H4_9BACI</name>
<reference evidence="1 2" key="1">
    <citation type="submission" date="2021-03" db="EMBL/GenBank/DDBJ databases">
        <title>Genomic Encyclopedia of Type Strains, Phase IV (KMG-IV): sequencing the most valuable type-strain genomes for metagenomic binning, comparative biology and taxonomic classification.</title>
        <authorList>
            <person name="Goeker M."/>
        </authorList>
    </citation>
    <scope>NUCLEOTIDE SEQUENCE [LARGE SCALE GENOMIC DNA]</scope>
    <source>
        <strain evidence="1 2">DSM 25790</strain>
    </source>
</reference>
<evidence type="ECO:0000313" key="1">
    <source>
        <dbReference type="EMBL" id="MBP2257789.1"/>
    </source>
</evidence>
<protein>
    <submittedName>
        <fullName evidence="1">Uncharacterized protein</fullName>
    </submittedName>
</protein>
<accession>A0ABS4S8H4</accession>
<comment type="caution">
    <text evidence="1">The sequence shown here is derived from an EMBL/GenBank/DDBJ whole genome shotgun (WGS) entry which is preliminary data.</text>
</comment>
<organism evidence="1 2">
    <name type="scientific">Virgibacillus alimentarius</name>
    <dbReference type="NCBI Taxonomy" id="698769"/>
    <lineage>
        <taxon>Bacteria</taxon>
        <taxon>Bacillati</taxon>
        <taxon>Bacillota</taxon>
        <taxon>Bacilli</taxon>
        <taxon>Bacillales</taxon>
        <taxon>Bacillaceae</taxon>
        <taxon>Virgibacillus</taxon>
    </lineage>
</organism>
<keyword evidence="2" id="KW-1185">Reference proteome</keyword>
<dbReference type="Proteomes" id="UP001519294">
    <property type="component" value="Unassembled WGS sequence"/>
</dbReference>
<sequence>MDKDTFFTTKPSIRIKEVNQLLQKYDLKQVAEIVGIPYSTFTKEMRVGDYFYHQSDKQYYPFVRSEEERKKVNEKGELSEITFIQKNLNTLKNIVQLYEKNKLLLLDERIYGNDAGFVNKSIKMNTDIYEEFSKFCDDQYPHLKMQDLIAQALINFMNSYKH</sequence>
<evidence type="ECO:0000313" key="2">
    <source>
        <dbReference type="Proteomes" id="UP001519294"/>
    </source>
</evidence>
<dbReference type="EMBL" id="JAGIKX010000014">
    <property type="protein sequence ID" value="MBP2257789.1"/>
    <property type="molecule type" value="Genomic_DNA"/>
</dbReference>
<proteinExistence type="predicted"/>